<dbReference type="Pfam" id="PF02365">
    <property type="entry name" value="NAM"/>
    <property type="match status" value="1"/>
</dbReference>
<dbReference type="Gene3D" id="2.170.150.80">
    <property type="entry name" value="NAC domain"/>
    <property type="match status" value="1"/>
</dbReference>
<gene>
    <name evidence="8" type="primary">LOC105165815</name>
</gene>
<evidence type="ECO:0000259" key="6">
    <source>
        <dbReference type="PROSITE" id="PS51005"/>
    </source>
</evidence>
<dbReference type="GO" id="GO:0006355">
    <property type="term" value="P:regulation of DNA-templated transcription"/>
    <property type="evidence" value="ECO:0007669"/>
    <property type="project" value="InterPro"/>
</dbReference>
<dbReference type="FunFam" id="2.170.150.80:FF:000006">
    <property type="entry name" value="NAC domain-containing protein 100-like"/>
    <property type="match status" value="1"/>
</dbReference>
<dbReference type="GeneID" id="105165815"/>
<dbReference type="FunCoup" id="A0A6I9TJR3">
    <property type="interactions" value="137"/>
</dbReference>
<evidence type="ECO:0000256" key="1">
    <source>
        <dbReference type="ARBA" id="ARBA00023015"/>
    </source>
</evidence>
<name>A0A6I9TJR3_SESIN</name>
<dbReference type="RefSeq" id="XP_011083280.1">
    <property type="nucleotide sequence ID" value="XM_011084978.2"/>
</dbReference>
<evidence type="ECO:0000313" key="7">
    <source>
        <dbReference type="Proteomes" id="UP000504604"/>
    </source>
</evidence>
<sequence>MENYQCYNERHEALPPGFRFHPTDEELITYYLLKKVLDCNFTSRAIAEVDLNKCEPWHLPGKAKMGEKEWYFFSLRDRKYPTGLRTNRATEAGYWKATGKDREIYSSKTCSLVGMKKTLVFYRGRAPKGEKSNWVMHEYRLEGKFAYHYLSRNSKGEWVISRVFQKSGAGSSSASGGGKKRPPGGINTNPEVSSPSSVSLPALLEPSTASTDRESCSYDGGVANAKEHVPCFSTTAAPSFNHNSLFELPPPPPPPPYLNALLHDPSSSSSSAPRFPRHSFGVSAFPSLRSLQENLQLPFFFSAAAPPAMHGGADPSGYGSAGQWSVPENQRMGSSELDCMWGY</sequence>
<evidence type="ECO:0000256" key="3">
    <source>
        <dbReference type="ARBA" id="ARBA00023163"/>
    </source>
</evidence>
<evidence type="ECO:0000256" key="5">
    <source>
        <dbReference type="SAM" id="MobiDB-lite"/>
    </source>
</evidence>
<dbReference type="InterPro" id="IPR036093">
    <property type="entry name" value="NAC_dom_sf"/>
</dbReference>
<accession>A0A6I9TJR3</accession>
<keyword evidence="1" id="KW-0805">Transcription regulation</keyword>
<evidence type="ECO:0000313" key="8">
    <source>
        <dbReference type="RefSeq" id="XP_011083280.1"/>
    </source>
</evidence>
<organism evidence="7 8">
    <name type="scientific">Sesamum indicum</name>
    <name type="common">Oriental sesame</name>
    <name type="synonym">Sesamum orientale</name>
    <dbReference type="NCBI Taxonomy" id="4182"/>
    <lineage>
        <taxon>Eukaryota</taxon>
        <taxon>Viridiplantae</taxon>
        <taxon>Streptophyta</taxon>
        <taxon>Embryophyta</taxon>
        <taxon>Tracheophyta</taxon>
        <taxon>Spermatophyta</taxon>
        <taxon>Magnoliopsida</taxon>
        <taxon>eudicotyledons</taxon>
        <taxon>Gunneridae</taxon>
        <taxon>Pentapetalae</taxon>
        <taxon>asterids</taxon>
        <taxon>lamiids</taxon>
        <taxon>Lamiales</taxon>
        <taxon>Pedaliaceae</taxon>
        <taxon>Sesamum</taxon>
    </lineage>
</organism>
<dbReference type="GO" id="GO:0000976">
    <property type="term" value="F:transcription cis-regulatory region binding"/>
    <property type="evidence" value="ECO:0007669"/>
    <property type="project" value="UniProtKB-ARBA"/>
</dbReference>
<feature type="region of interest" description="Disordered" evidence="5">
    <location>
        <begin position="168"/>
        <end position="215"/>
    </location>
</feature>
<keyword evidence="2" id="KW-0238">DNA-binding</keyword>
<dbReference type="PANTHER" id="PTHR31744">
    <property type="entry name" value="PROTEIN CUP-SHAPED COTYLEDON 2-RELATED"/>
    <property type="match status" value="1"/>
</dbReference>
<dbReference type="PANTHER" id="PTHR31744:SF114">
    <property type="entry name" value="PROTEIN CUP-SHAPED COTYLEDON 2"/>
    <property type="match status" value="1"/>
</dbReference>
<dbReference type="AlphaFoldDB" id="A0A6I9TJR3"/>
<dbReference type="SUPFAM" id="SSF101941">
    <property type="entry name" value="NAC domain"/>
    <property type="match status" value="1"/>
</dbReference>
<feature type="compositionally biased region" description="Low complexity" evidence="5">
    <location>
        <begin position="190"/>
        <end position="207"/>
    </location>
</feature>
<dbReference type="Proteomes" id="UP000504604">
    <property type="component" value="Linkage group LG6"/>
</dbReference>
<proteinExistence type="predicted"/>
<keyword evidence="4" id="KW-0539">Nucleus</keyword>
<dbReference type="InParanoid" id="A0A6I9TJR3"/>
<dbReference type="OrthoDB" id="1424968at2759"/>
<feature type="domain" description="NAC" evidence="6">
    <location>
        <begin position="14"/>
        <end position="166"/>
    </location>
</feature>
<keyword evidence="3" id="KW-0804">Transcription</keyword>
<keyword evidence="7" id="KW-1185">Reference proteome</keyword>
<dbReference type="InterPro" id="IPR003441">
    <property type="entry name" value="NAC-dom"/>
</dbReference>
<protein>
    <submittedName>
        <fullName evidence="8">Protein CUP-SHAPED COTYLEDON 2</fullName>
    </submittedName>
</protein>
<reference evidence="8" key="1">
    <citation type="submission" date="2025-08" db="UniProtKB">
        <authorList>
            <consortium name="RefSeq"/>
        </authorList>
    </citation>
    <scope>IDENTIFICATION</scope>
</reference>
<dbReference type="PROSITE" id="PS51005">
    <property type="entry name" value="NAC"/>
    <property type="match status" value="1"/>
</dbReference>
<dbReference type="KEGG" id="sind:105165815"/>
<evidence type="ECO:0000256" key="4">
    <source>
        <dbReference type="ARBA" id="ARBA00023242"/>
    </source>
</evidence>
<evidence type="ECO:0000256" key="2">
    <source>
        <dbReference type="ARBA" id="ARBA00023125"/>
    </source>
</evidence>